<name>A0A420Y1C5_9PEZI</name>
<comment type="caution">
    <text evidence="11">The sequence shown here is derived from an EMBL/GenBank/DDBJ whole genome shotgun (WGS) entry which is preliminary data.</text>
</comment>
<dbReference type="OrthoDB" id="5284003at2759"/>
<evidence type="ECO:0000256" key="9">
    <source>
        <dbReference type="SAM" id="MobiDB-lite"/>
    </source>
</evidence>
<sequence>MASSHYSLPPLPDNPSLSSDGNVGVGGAATDLPNDHHHHQHEADHVEQDHQSNHNESRIAQHQPHQQQPQLHHPYEHHGLASPTSQATATAIATAHHGLQALQAVTGLPVSTPASLTPQYTSSPSLTSPLLDGQYHSLPPGHTPPVQQSPANLAQKSSQKVTRLRRACDLCSSRKVKCDAAGPPCKPCRDLNVECTFNRAMKRRGPPNKHAEAARAAKQPRLEPSLQSSQSPQSNFHTNLHPSLQGSVSVGISPTPHSVGGPLGSIAGNDNMMPLNGMGAEAIAPFDVLEHLVQDFFTYIHPLTPFPHEPTFMKSFYDREDRTNPEFLALLASMIGCLVASFPRAAREHLKSQQTSNLFPRAITLIDRCREVALDARGSRFDNKEEITVYDAATSYFLGLAAGYTLQWKLCRRFMSQTITFIREMGYHKPPDLGSSMYGVTYRGPPFDHVQDQLGKRLFWVMLLGVRSMYQLGAPIQDLILPPPTPSEHYPDYPQEVDDQYILPQQILGQPVGEVSLLTGFVQACRIYMTMNPLVSVELSYGLTTLPWPNQRKMLVDCLQKVKDLMKNLPRELTLDMNAAPGQGAPNAFENHPAYQYQPFYSANHSSNDMRSLFRGGQSERRRLQYEIQQANIYASQLATRSYYVERYFNLRDAHREHVRGQTAAQAAYAAATGSTTNGNPVDDNKAVAAAAIQAAMEQDPVDETMRTEREEIVKNLLTVLTSLPQRNMEPNGGSLINKIRQVASTLLNDNPDHKGPVAMQVQEYLARFLGILTRLEKTGPANGGVGAGVAENHGVMTLQDEEEELRNWADLADHQRRFAAQGGFLMGL</sequence>
<feature type="compositionally biased region" description="Basic and acidic residues" evidence="9">
    <location>
        <begin position="41"/>
        <end position="59"/>
    </location>
</feature>
<feature type="region of interest" description="Disordered" evidence="9">
    <location>
        <begin position="1"/>
        <end position="88"/>
    </location>
</feature>
<evidence type="ECO:0000256" key="3">
    <source>
        <dbReference type="ARBA" id="ARBA00023015"/>
    </source>
</evidence>
<dbReference type="PANTHER" id="PTHR47663">
    <property type="entry name" value="XYLANOLYTIC TRANSCRIPTIONAL ACTIVATOR XLNR-RELATED"/>
    <property type="match status" value="1"/>
</dbReference>
<gene>
    <name evidence="11" type="ORF">DL546_004153</name>
</gene>
<feature type="domain" description="Zn(2)-C6 fungal-type" evidence="10">
    <location>
        <begin position="167"/>
        <end position="197"/>
    </location>
</feature>
<feature type="compositionally biased region" description="Low complexity" evidence="9">
    <location>
        <begin position="61"/>
        <end position="72"/>
    </location>
</feature>
<organism evidence="11 12">
    <name type="scientific">Coniochaeta pulveracea</name>
    <dbReference type="NCBI Taxonomy" id="177199"/>
    <lineage>
        <taxon>Eukaryota</taxon>
        <taxon>Fungi</taxon>
        <taxon>Dikarya</taxon>
        <taxon>Ascomycota</taxon>
        <taxon>Pezizomycotina</taxon>
        <taxon>Sordariomycetes</taxon>
        <taxon>Sordariomycetidae</taxon>
        <taxon>Coniochaetales</taxon>
        <taxon>Coniochaetaceae</taxon>
        <taxon>Coniochaeta</taxon>
    </lineage>
</organism>
<dbReference type="Pfam" id="PF00172">
    <property type="entry name" value="Zn_clus"/>
    <property type="match status" value="1"/>
</dbReference>
<keyword evidence="1" id="KW-0479">Metal-binding</keyword>
<dbReference type="PROSITE" id="PS00463">
    <property type="entry name" value="ZN2_CY6_FUNGAL_1"/>
    <property type="match status" value="1"/>
</dbReference>
<dbReference type="GO" id="GO:0003677">
    <property type="term" value="F:DNA binding"/>
    <property type="evidence" value="ECO:0007669"/>
    <property type="project" value="UniProtKB-KW"/>
</dbReference>
<feature type="compositionally biased region" description="Polar residues" evidence="9">
    <location>
        <begin position="235"/>
        <end position="255"/>
    </location>
</feature>
<evidence type="ECO:0000256" key="5">
    <source>
        <dbReference type="ARBA" id="ARBA00023159"/>
    </source>
</evidence>
<evidence type="ECO:0000313" key="11">
    <source>
        <dbReference type="EMBL" id="RKU41570.1"/>
    </source>
</evidence>
<dbReference type="SUPFAM" id="SSF57701">
    <property type="entry name" value="Zn2/Cys6 DNA-binding domain"/>
    <property type="match status" value="1"/>
</dbReference>
<proteinExistence type="inferred from homology"/>
<dbReference type="Pfam" id="PF04082">
    <property type="entry name" value="Fungal_trans"/>
    <property type="match status" value="1"/>
</dbReference>
<feature type="region of interest" description="Disordered" evidence="9">
    <location>
        <begin position="201"/>
        <end position="255"/>
    </location>
</feature>
<evidence type="ECO:0000256" key="4">
    <source>
        <dbReference type="ARBA" id="ARBA00023125"/>
    </source>
</evidence>
<feature type="region of interest" description="Disordered" evidence="9">
    <location>
        <begin position="116"/>
        <end position="159"/>
    </location>
</feature>
<dbReference type="Gene3D" id="4.10.240.10">
    <property type="entry name" value="Zn(2)-C6 fungal-type DNA-binding domain"/>
    <property type="match status" value="1"/>
</dbReference>
<keyword evidence="2" id="KW-0862">Zinc</keyword>
<evidence type="ECO:0000313" key="12">
    <source>
        <dbReference type="Proteomes" id="UP000275385"/>
    </source>
</evidence>
<dbReference type="CDD" id="cd12148">
    <property type="entry name" value="fungal_TF_MHR"/>
    <property type="match status" value="1"/>
</dbReference>
<dbReference type="InterPro" id="IPR007219">
    <property type="entry name" value="XnlR_reg_dom"/>
</dbReference>
<dbReference type="STRING" id="177199.A0A420Y1C5"/>
<comment type="similarity">
    <text evidence="8">Belongs to the xlnR/xlr1 family.</text>
</comment>
<dbReference type="InterPro" id="IPR001138">
    <property type="entry name" value="Zn2Cys6_DnaBD"/>
</dbReference>
<evidence type="ECO:0000256" key="8">
    <source>
        <dbReference type="ARBA" id="ARBA00037990"/>
    </source>
</evidence>
<dbReference type="Proteomes" id="UP000275385">
    <property type="component" value="Unassembled WGS sequence"/>
</dbReference>
<evidence type="ECO:0000256" key="2">
    <source>
        <dbReference type="ARBA" id="ARBA00022833"/>
    </source>
</evidence>
<dbReference type="PROSITE" id="PS50048">
    <property type="entry name" value="ZN2_CY6_FUNGAL_2"/>
    <property type="match status" value="1"/>
</dbReference>
<accession>A0A420Y1C5</accession>
<feature type="compositionally biased region" description="Low complexity" evidence="9">
    <location>
        <begin position="116"/>
        <end position="131"/>
    </location>
</feature>
<keyword evidence="7" id="KW-0539">Nucleus</keyword>
<keyword evidence="6" id="KW-0804">Transcription</keyword>
<dbReference type="GO" id="GO:0000981">
    <property type="term" value="F:DNA-binding transcription factor activity, RNA polymerase II-specific"/>
    <property type="evidence" value="ECO:0007669"/>
    <property type="project" value="InterPro"/>
</dbReference>
<feature type="compositionally biased region" description="Polar residues" evidence="9">
    <location>
        <begin position="145"/>
        <end position="159"/>
    </location>
</feature>
<dbReference type="AlphaFoldDB" id="A0A420Y1C5"/>
<keyword evidence="12" id="KW-1185">Reference proteome</keyword>
<keyword evidence="5" id="KW-0010">Activator</keyword>
<dbReference type="EMBL" id="QVQW01000072">
    <property type="protein sequence ID" value="RKU41570.1"/>
    <property type="molecule type" value="Genomic_DNA"/>
</dbReference>
<dbReference type="InterPro" id="IPR036864">
    <property type="entry name" value="Zn2-C6_fun-type_DNA-bd_sf"/>
</dbReference>
<feature type="compositionally biased region" description="Low complexity" evidence="9">
    <location>
        <begin position="222"/>
        <end position="234"/>
    </location>
</feature>
<dbReference type="GO" id="GO:0008270">
    <property type="term" value="F:zinc ion binding"/>
    <property type="evidence" value="ECO:0007669"/>
    <property type="project" value="InterPro"/>
</dbReference>
<evidence type="ECO:0000256" key="1">
    <source>
        <dbReference type="ARBA" id="ARBA00022723"/>
    </source>
</evidence>
<evidence type="ECO:0000259" key="10">
    <source>
        <dbReference type="PROSITE" id="PS50048"/>
    </source>
</evidence>
<dbReference type="SMART" id="SM00066">
    <property type="entry name" value="GAL4"/>
    <property type="match status" value="1"/>
</dbReference>
<keyword evidence="4" id="KW-0238">DNA-binding</keyword>
<evidence type="ECO:0000256" key="7">
    <source>
        <dbReference type="ARBA" id="ARBA00023242"/>
    </source>
</evidence>
<protein>
    <recommendedName>
        <fullName evidence="10">Zn(2)-C6 fungal-type domain-containing protein</fullName>
    </recommendedName>
</protein>
<evidence type="ECO:0000256" key="6">
    <source>
        <dbReference type="ARBA" id="ARBA00023163"/>
    </source>
</evidence>
<reference evidence="11 12" key="1">
    <citation type="submission" date="2018-08" db="EMBL/GenBank/DDBJ databases">
        <title>Draft genome of the lignicolous fungus Coniochaeta pulveracea.</title>
        <authorList>
            <person name="Borstlap C.J."/>
            <person name="De Witt R.N."/>
            <person name="Botha A."/>
            <person name="Volschenk H."/>
        </authorList>
    </citation>
    <scope>NUCLEOTIDE SEQUENCE [LARGE SCALE GENOMIC DNA]</scope>
    <source>
        <strain evidence="11 12">CAB683</strain>
    </source>
</reference>
<dbReference type="InterPro" id="IPR051439">
    <property type="entry name" value="XlnR/Xlr1"/>
</dbReference>
<dbReference type="PANTHER" id="PTHR47663:SF1">
    <property type="entry name" value="XYLANOLYTIC TRANSCRIPTIONAL ACTIVATOR XLNR-RELATED"/>
    <property type="match status" value="1"/>
</dbReference>
<dbReference type="CDD" id="cd00067">
    <property type="entry name" value="GAL4"/>
    <property type="match status" value="1"/>
</dbReference>
<dbReference type="GO" id="GO:0006351">
    <property type="term" value="P:DNA-templated transcription"/>
    <property type="evidence" value="ECO:0007669"/>
    <property type="project" value="InterPro"/>
</dbReference>
<keyword evidence="3" id="KW-0805">Transcription regulation</keyword>